<name>X1CPQ7_9ZZZZ</name>
<organism evidence="1">
    <name type="scientific">marine sediment metagenome</name>
    <dbReference type="NCBI Taxonomy" id="412755"/>
    <lineage>
        <taxon>unclassified sequences</taxon>
        <taxon>metagenomes</taxon>
        <taxon>ecological metagenomes</taxon>
    </lineage>
</organism>
<sequence length="163" mass="18112">TVGPLQDAMDIDKVGTCVGLASDKDFIYAVMDEGTNSHIYKGREVRREGGVREEWCPWVFLGTNACATAKVCQHSATDRRLWFGYGNYAAYVILTDNPTADSAARFAPSGFIRMSYIYGTNKYWDMMFQSLVTETKSCTSGKTVTPKYRKDTDTTATVLAPAR</sequence>
<dbReference type="AlphaFoldDB" id="X1CPQ7"/>
<protein>
    <submittedName>
        <fullName evidence="1">Uncharacterized protein</fullName>
    </submittedName>
</protein>
<proteinExistence type="predicted"/>
<accession>X1CPQ7</accession>
<comment type="caution">
    <text evidence="1">The sequence shown here is derived from an EMBL/GenBank/DDBJ whole genome shotgun (WGS) entry which is preliminary data.</text>
</comment>
<feature type="non-terminal residue" evidence="1">
    <location>
        <position position="1"/>
    </location>
</feature>
<reference evidence="1" key="1">
    <citation type="journal article" date="2014" name="Front. Microbiol.">
        <title>High frequency of phylogenetically diverse reductive dehalogenase-homologous genes in deep subseafloor sedimentary metagenomes.</title>
        <authorList>
            <person name="Kawai M."/>
            <person name="Futagami T."/>
            <person name="Toyoda A."/>
            <person name="Takaki Y."/>
            <person name="Nishi S."/>
            <person name="Hori S."/>
            <person name="Arai W."/>
            <person name="Tsubouchi T."/>
            <person name="Morono Y."/>
            <person name="Uchiyama I."/>
            <person name="Ito T."/>
            <person name="Fujiyama A."/>
            <person name="Inagaki F."/>
            <person name="Takami H."/>
        </authorList>
    </citation>
    <scope>NUCLEOTIDE SEQUENCE</scope>
    <source>
        <strain evidence="1">Expedition CK06-06</strain>
    </source>
</reference>
<gene>
    <name evidence="1" type="ORF">S01H4_57847</name>
</gene>
<evidence type="ECO:0000313" key="1">
    <source>
        <dbReference type="EMBL" id="GAH10391.1"/>
    </source>
</evidence>
<dbReference type="EMBL" id="BART01033721">
    <property type="protein sequence ID" value="GAH10391.1"/>
    <property type="molecule type" value="Genomic_DNA"/>
</dbReference>